<evidence type="ECO:0000256" key="1">
    <source>
        <dbReference type="SAM" id="MobiDB-lite"/>
    </source>
</evidence>
<name>A0A151XJ76_9HYME</name>
<dbReference type="EMBL" id="KQ982074">
    <property type="protein sequence ID" value="KYQ60473.1"/>
    <property type="molecule type" value="Genomic_DNA"/>
</dbReference>
<evidence type="ECO:0000313" key="3">
    <source>
        <dbReference type="Proteomes" id="UP000075809"/>
    </source>
</evidence>
<sequence>MNGYDAIMQGRHGLRNTTQPSDTEYGLISVYSERRCTRRRRHARWGHANVDLEDGDGEEVDGGEKFLAGPGGGGGGINFPSVVMLIDTSTRGSIAAVYTKGCAEQTRSVPRPFNALVSDVTALELPSILQCYALAKKVATDRIYGVS</sequence>
<evidence type="ECO:0000313" key="2">
    <source>
        <dbReference type="EMBL" id="KYQ60473.1"/>
    </source>
</evidence>
<keyword evidence="3" id="KW-1185">Reference proteome</keyword>
<proteinExistence type="predicted"/>
<dbReference type="AlphaFoldDB" id="A0A151XJ76"/>
<accession>A0A151XJ76</accession>
<feature type="region of interest" description="Disordered" evidence="1">
    <location>
        <begin position="1"/>
        <end position="20"/>
    </location>
</feature>
<gene>
    <name evidence="2" type="ORF">ALC60_00456</name>
</gene>
<dbReference type="Proteomes" id="UP000075809">
    <property type="component" value="Unassembled WGS sequence"/>
</dbReference>
<organism evidence="2 3">
    <name type="scientific">Mycetomoellerius zeteki</name>
    <dbReference type="NCBI Taxonomy" id="64791"/>
    <lineage>
        <taxon>Eukaryota</taxon>
        <taxon>Metazoa</taxon>
        <taxon>Ecdysozoa</taxon>
        <taxon>Arthropoda</taxon>
        <taxon>Hexapoda</taxon>
        <taxon>Insecta</taxon>
        <taxon>Pterygota</taxon>
        <taxon>Neoptera</taxon>
        <taxon>Endopterygota</taxon>
        <taxon>Hymenoptera</taxon>
        <taxon>Apocrita</taxon>
        <taxon>Aculeata</taxon>
        <taxon>Formicoidea</taxon>
        <taxon>Formicidae</taxon>
        <taxon>Myrmicinae</taxon>
        <taxon>Mycetomoellerius</taxon>
    </lineage>
</organism>
<reference evidence="2 3" key="1">
    <citation type="submission" date="2015-09" db="EMBL/GenBank/DDBJ databases">
        <title>Trachymyrmex zeteki WGS genome.</title>
        <authorList>
            <person name="Nygaard S."/>
            <person name="Hu H."/>
            <person name="Boomsma J."/>
            <person name="Zhang G."/>
        </authorList>
    </citation>
    <scope>NUCLEOTIDE SEQUENCE [LARGE SCALE GENOMIC DNA]</scope>
    <source>
        <strain evidence="2">Tzet28-1</strain>
        <tissue evidence="2">Whole body</tissue>
    </source>
</reference>
<protein>
    <submittedName>
        <fullName evidence="2">Uncharacterized protein</fullName>
    </submittedName>
</protein>